<dbReference type="PROSITE" id="PS00092">
    <property type="entry name" value="N6_MTASE"/>
    <property type="match status" value="1"/>
</dbReference>
<accession>A0A951U2Z2</accession>
<dbReference type="GO" id="GO:0032259">
    <property type="term" value="P:methylation"/>
    <property type="evidence" value="ECO:0007669"/>
    <property type="project" value="UniProtKB-KW"/>
</dbReference>
<proteinExistence type="inferred from homology"/>
<comment type="caution">
    <text evidence="9">The sequence shown here is derived from an EMBL/GenBank/DDBJ whole genome shotgun (WGS) entry which is preliminary data.</text>
</comment>
<keyword evidence="3 8" id="KW-0489">Methyltransferase</keyword>
<dbReference type="InterPro" id="IPR012263">
    <property type="entry name" value="M_m6A_EcoRV"/>
</dbReference>
<dbReference type="SUPFAM" id="SSF53335">
    <property type="entry name" value="S-adenosyl-L-methionine-dependent methyltransferases"/>
    <property type="match status" value="1"/>
</dbReference>
<evidence type="ECO:0000313" key="10">
    <source>
        <dbReference type="Proteomes" id="UP000707356"/>
    </source>
</evidence>
<dbReference type="InterPro" id="IPR012327">
    <property type="entry name" value="MeTrfase_D12"/>
</dbReference>
<organism evidence="9 10">
    <name type="scientific">Pegethrix bostrychoides GSE-TBD4-15B</name>
    <dbReference type="NCBI Taxonomy" id="2839662"/>
    <lineage>
        <taxon>Bacteria</taxon>
        <taxon>Bacillati</taxon>
        <taxon>Cyanobacteriota</taxon>
        <taxon>Cyanophyceae</taxon>
        <taxon>Oculatellales</taxon>
        <taxon>Oculatellaceae</taxon>
        <taxon>Pegethrix</taxon>
    </lineage>
</organism>
<feature type="binding site" evidence="7">
    <location>
        <position position="12"/>
    </location>
    <ligand>
        <name>S-adenosyl-L-methionine</name>
        <dbReference type="ChEBI" id="CHEBI:59789"/>
    </ligand>
</feature>
<feature type="binding site" evidence="7">
    <location>
        <position position="66"/>
    </location>
    <ligand>
        <name>S-adenosyl-L-methionine</name>
        <dbReference type="ChEBI" id="CHEBI:59789"/>
    </ligand>
</feature>
<dbReference type="AlphaFoldDB" id="A0A951U2Z2"/>
<feature type="binding site" evidence="7">
    <location>
        <position position="16"/>
    </location>
    <ligand>
        <name>S-adenosyl-L-methionine</name>
        <dbReference type="ChEBI" id="CHEBI:59789"/>
    </ligand>
</feature>
<evidence type="ECO:0000256" key="3">
    <source>
        <dbReference type="ARBA" id="ARBA00022603"/>
    </source>
</evidence>
<dbReference type="PANTHER" id="PTHR30481:SF3">
    <property type="entry name" value="DNA ADENINE METHYLASE"/>
    <property type="match status" value="1"/>
</dbReference>
<reference evidence="9" key="2">
    <citation type="journal article" date="2022" name="Microbiol. Resour. Announc.">
        <title>Metagenome Sequencing to Explore Phylogenomics of Terrestrial Cyanobacteria.</title>
        <authorList>
            <person name="Ward R.D."/>
            <person name="Stajich J.E."/>
            <person name="Johansen J.R."/>
            <person name="Huntemann M."/>
            <person name="Clum A."/>
            <person name="Foster B."/>
            <person name="Foster B."/>
            <person name="Roux S."/>
            <person name="Palaniappan K."/>
            <person name="Varghese N."/>
            <person name="Mukherjee S."/>
            <person name="Reddy T.B.K."/>
            <person name="Daum C."/>
            <person name="Copeland A."/>
            <person name="Chen I.A."/>
            <person name="Ivanova N.N."/>
            <person name="Kyrpides N.C."/>
            <person name="Shapiro N."/>
            <person name="Eloe-Fadrosh E.A."/>
            <person name="Pietrasiak N."/>
        </authorList>
    </citation>
    <scope>NUCLEOTIDE SEQUENCE</scope>
    <source>
        <strain evidence="9">GSE-TBD4-15B</strain>
    </source>
</reference>
<evidence type="ECO:0000256" key="6">
    <source>
        <dbReference type="ARBA" id="ARBA00047942"/>
    </source>
</evidence>
<dbReference type="Gene3D" id="1.10.1020.10">
    <property type="entry name" value="Adenine-specific Methyltransferase, Domain 2"/>
    <property type="match status" value="1"/>
</dbReference>
<dbReference type="EC" id="2.1.1.72" evidence="2 8"/>
<keyword evidence="5 8" id="KW-0949">S-adenosyl-L-methionine</keyword>
<feature type="binding site" evidence="7">
    <location>
        <position position="187"/>
    </location>
    <ligand>
        <name>S-adenosyl-L-methionine</name>
        <dbReference type="ChEBI" id="CHEBI:59789"/>
    </ligand>
</feature>
<gene>
    <name evidence="9" type="ORF">KME07_01495</name>
</gene>
<evidence type="ECO:0000256" key="2">
    <source>
        <dbReference type="ARBA" id="ARBA00011900"/>
    </source>
</evidence>
<dbReference type="EMBL" id="JAHHHV010000005">
    <property type="protein sequence ID" value="MBW4464099.1"/>
    <property type="molecule type" value="Genomic_DNA"/>
</dbReference>
<comment type="similarity">
    <text evidence="1 8">Belongs to the N(4)/N(6)-methyltransferase family.</text>
</comment>
<dbReference type="GO" id="GO:1904047">
    <property type="term" value="F:S-adenosyl-L-methionine binding"/>
    <property type="evidence" value="ECO:0007669"/>
    <property type="project" value="TreeGrafter"/>
</dbReference>
<protein>
    <recommendedName>
        <fullName evidence="2 8">Site-specific DNA-methyltransferase (adenine-specific)</fullName>
        <ecNumber evidence="2 8">2.1.1.72</ecNumber>
    </recommendedName>
</protein>
<dbReference type="NCBIfam" id="TIGR00571">
    <property type="entry name" value="dam"/>
    <property type="match status" value="1"/>
</dbReference>
<evidence type="ECO:0000313" key="9">
    <source>
        <dbReference type="EMBL" id="MBW4464099.1"/>
    </source>
</evidence>
<dbReference type="PRINTS" id="PR00505">
    <property type="entry name" value="D12N6MTFRASE"/>
</dbReference>
<evidence type="ECO:0000256" key="7">
    <source>
        <dbReference type="PIRSR" id="PIRSR000398-1"/>
    </source>
</evidence>
<name>A0A951U2Z2_9CYAN</name>
<sequence>MEPAPLTPPLKWAGGKRWLVPTLQQIWQNHVQNHAQNHAPCRLVEPFVGGMAVALGLQPKTALLNDLNPHLINFYRWLQRGLEIDSDLENDAVYYYACRERFNQLVLAGKTDGQEAAKLFYFMNRTGYNGLCRFNNKNLFNVPFGRYKTIRYAESFLQYAPTLANWQFSALDFRVLQLEPTDFIYADPPYDVQFTKYSAQDFRWEDQVCLAEWLAAHPGTVVASNQATERIVALYERLKFRLIYLNAPRRISCTGNRQPAVEILALRGA</sequence>
<dbReference type="InterPro" id="IPR002052">
    <property type="entry name" value="DNA_methylase_N6_adenine_CS"/>
</dbReference>
<comment type="catalytic activity">
    <reaction evidence="6 8">
        <text>a 2'-deoxyadenosine in DNA + S-adenosyl-L-methionine = an N(6)-methyl-2'-deoxyadenosine in DNA + S-adenosyl-L-homocysteine + H(+)</text>
        <dbReference type="Rhea" id="RHEA:15197"/>
        <dbReference type="Rhea" id="RHEA-COMP:12418"/>
        <dbReference type="Rhea" id="RHEA-COMP:12419"/>
        <dbReference type="ChEBI" id="CHEBI:15378"/>
        <dbReference type="ChEBI" id="CHEBI:57856"/>
        <dbReference type="ChEBI" id="CHEBI:59789"/>
        <dbReference type="ChEBI" id="CHEBI:90615"/>
        <dbReference type="ChEBI" id="CHEBI:90616"/>
        <dbReference type="EC" id="2.1.1.72"/>
    </reaction>
</comment>
<dbReference type="PIRSF" id="PIRSF000398">
    <property type="entry name" value="M_m6A_EcoRV"/>
    <property type="match status" value="1"/>
</dbReference>
<dbReference type="PANTHER" id="PTHR30481">
    <property type="entry name" value="DNA ADENINE METHYLASE"/>
    <property type="match status" value="1"/>
</dbReference>
<dbReference type="GO" id="GO:0043565">
    <property type="term" value="F:sequence-specific DNA binding"/>
    <property type="evidence" value="ECO:0007669"/>
    <property type="project" value="TreeGrafter"/>
</dbReference>
<keyword evidence="4 8" id="KW-0808">Transferase</keyword>
<evidence type="ECO:0000256" key="8">
    <source>
        <dbReference type="RuleBase" id="RU361257"/>
    </source>
</evidence>
<dbReference type="InterPro" id="IPR023095">
    <property type="entry name" value="Ade_MeTrfase_dom_2"/>
</dbReference>
<dbReference type="InterPro" id="IPR029063">
    <property type="entry name" value="SAM-dependent_MTases_sf"/>
</dbReference>
<dbReference type="Proteomes" id="UP000707356">
    <property type="component" value="Unassembled WGS sequence"/>
</dbReference>
<reference evidence="9" key="1">
    <citation type="submission" date="2021-05" db="EMBL/GenBank/DDBJ databases">
        <authorList>
            <person name="Pietrasiak N."/>
            <person name="Ward R."/>
            <person name="Stajich J.E."/>
            <person name="Kurbessoian T."/>
        </authorList>
    </citation>
    <scope>NUCLEOTIDE SEQUENCE</scope>
    <source>
        <strain evidence="9">GSE-TBD4-15B</strain>
    </source>
</reference>
<evidence type="ECO:0000256" key="1">
    <source>
        <dbReference type="ARBA" id="ARBA00006594"/>
    </source>
</evidence>
<evidence type="ECO:0000256" key="4">
    <source>
        <dbReference type="ARBA" id="ARBA00022679"/>
    </source>
</evidence>
<dbReference type="GO" id="GO:0009307">
    <property type="term" value="P:DNA restriction-modification system"/>
    <property type="evidence" value="ECO:0007669"/>
    <property type="project" value="InterPro"/>
</dbReference>
<dbReference type="Pfam" id="PF02086">
    <property type="entry name" value="MethyltransfD12"/>
    <property type="match status" value="1"/>
</dbReference>
<dbReference type="Gene3D" id="3.40.50.150">
    <property type="entry name" value="Vaccinia Virus protein VP39"/>
    <property type="match status" value="1"/>
</dbReference>
<evidence type="ECO:0000256" key="5">
    <source>
        <dbReference type="ARBA" id="ARBA00022691"/>
    </source>
</evidence>
<dbReference type="GO" id="GO:0006298">
    <property type="term" value="P:mismatch repair"/>
    <property type="evidence" value="ECO:0007669"/>
    <property type="project" value="TreeGrafter"/>
</dbReference>
<dbReference type="GO" id="GO:0009007">
    <property type="term" value="F:site-specific DNA-methyltransferase (adenine-specific) activity"/>
    <property type="evidence" value="ECO:0007669"/>
    <property type="project" value="UniProtKB-UniRule"/>
</dbReference>